<comment type="pathway">
    <text evidence="4">Amino-acid biosynthesis; L-proline biosynthesis; L-proline from L-glutamate 5-semialdehyde: step 1/1.</text>
</comment>
<proteinExistence type="inferred from homology"/>
<dbReference type="PANTHER" id="PTHR11645:SF0">
    <property type="entry name" value="PYRROLINE-5-CARBOXYLATE REDUCTASE 3"/>
    <property type="match status" value="1"/>
</dbReference>
<dbReference type="GO" id="GO:0005737">
    <property type="term" value="C:cytoplasm"/>
    <property type="evidence" value="ECO:0007669"/>
    <property type="project" value="UniProtKB-SubCell"/>
</dbReference>
<sequence>MGENILFVGCGNMGSALVRGLVRDKWHTKYRFLLFDRVLERAQNLAASCGVEWVEHPLLYPPKFVFFAVKPKDVPEAARLLSSWREGILVSVVAGVPLRNLREYFAPSVGVVRVMPNLCVEVGEGVVPIVFSPEIPELYREELLFLFASLGWVFETGEEEIDLLTALSGSGPGIVALFVEGLMDGGVQVGLPWEKSLRLVTQVVLGTALLLKEKGFHPGVLKNLVASPGGTTMASLSVLERAGFRGILMEGVKAAYQKAQELSLE</sequence>
<dbReference type="GO" id="GO:0004735">
    <property type="term" value="F:pyrroline-5-carboxylate reductase activity"/>
    <property type="evidence" value="ECO:0007669"/>
    <property type="project" value="UniProtKB-UniRule"/>
</dbReference>
<keyword evidence="4" id="KW-0641">Proline biosynthesis</keyword>
<comment type="subcellular location">
    <subcellularLocation>
        <location evidence="4">Cytoplasm</location>
    </subcellularLocation>
</comment>
<dbReference type="AlphaFoldDB" id="A0A7V3YG91"/>
<dbReference type="PIRSF" id="PIRSF000193">
    <property type="entry name" value="Pyrrol-5-carb_rd"/>
    <property type="match status" value="1"/>
</dbReference>
<keyword evidence="3 4" id="KW-0560">Oxidoreductase</keyword>
<dbReference type="Pfam" id="PF14748">
    <property type="entry name" value="P5CR_dimer"/>
    <property type="match status" value="1"/>
</dbReference>
<protein>
    <recommendedName>
        <fullName evidence="4 5">Pyrroline-5-carboxylate reductase</fullName>
        <shortName evidence="4">P5C reductase</shortName>
        <shortName evidence="4">P5CR</shortName>
        <ecNumber evidence="4 5">1.5.1.2</ecNumber>
    </recommendedName>
    <alternativeName>
        <fullName evidence="4">PCA reductase</fullName>
    </alternativeName>
</protein>
<accession>A0A7V3YG91</accession>
<dbReference type="InterPro" id="IPR036291">
    <property type="entry name" value="NAD(P)-bd_dom_sf"/>
</dbReference>
<dbReference type="SUPFAM" id="SSF48179">
    <property type="entry name" value="6-phosphogluconate dehydrogenase C-terminal domain-like"/>
    <property type="match status" value="1"/>
</dbReference>
<comment type="similarity">
    <text evidence="1 4">Belongs to the pyrroline-5-carboxylate reductase family.</text>
</comment>
<dbReference type="Pfam" id="PF03807">
    <property type="entry name" value="F420_oxidored"/>
    <property type="match status" value="1"/>
</dbReference>
<dbReference type="HAMAP" id="MF_01925">
    <property type="entry name" value="P5C_reductase"/>
    <property type="match status" value="1"/>
</dbReference>
<dbReference type="SUPFAM" id="SSF51735">
    <property type="entry name" value="NAD(P)-binding Rossmann-fold domains"/>
    <property type="match status" value="1"/>
</dbReference>
<dbReference type="UniPathway" id="UPA00098">
    <property type="reaction ID" value="UER00361"/>
</dbReference>
<dbReference type="Gene3D" id="3.40.50.720">
    <property type="entry name" value="NAD(P)-binding Rossmann-like Domain"/>
    <property type="match status" value="1"/>
</dbReference>
<dbReference type="EC" id="1.5.1.2" evidence="4 5"/>
<dbReference type="InterPro" id="IPR000304">
    <property type="entry name" value="Pyrroline-COOH_reductase"/>
</dbReference>
<evidence type="ECO:0000256" key="2">
    <source>
        <dbReference type="ARBA" id="ARBA00022857"/>
    </source>
</evidence>
<evidence type="ECO:0000256" key="1">
    <source>
        <dbReference type="ARBA" id="ARBA00005525"/>
    </source>
</evidence>
<evidence type="ECO:0000259" key="8">
    <source>
        <dbReference type="Pfam" id="PF14748"/>
    </source>
</evidence>
<dbReference type="NCBIfam" id="TIGR00112">
    <property type="entry name" value="proC"/>
    <property type="match status" value="1"/>
</dbReference>
<evidence type="ECO:0000256" key="5">
    <source>
        <dbReference type="NCBIfam" id="TIGR00112"/>
    </source>
</evidence>
<evidence type="ECO:0000256" key="3">
    <source>
        <dbReference type="ARBA" id="ARBA00023002"/>
    </source>
</evidence>
<name>A0A7V3YG91_9BACT</name>
<feature type="domain" description="Pyrroline-5-carboxylate reductase catalytic N-terminal" evidence="7">
    <location>
        <begin position="5"/>
        <end position="95"/>
    </location>
</feature>
<feature type="domain" description="Pyrroline-5-carboxylate reductase dimerisation" evidence="8">
    <location>
        <begin position="158"/>
        <end position="262"/>
    </location>
</feature>
<dbReference type="GO" id="GO:0055129">
    <property type="term" value="P:L-proline biosynthetic process"/>
    <property type="evidence" value="ECO:0007669"/>
    <property type="project" value="UniProtKB-UniRule"/>
</dbReference>
<keyword evidence="4" id="KW-0963">Cytoplasm</keyword>
<dbReference type="PANTHER" id="PTHR11645">
    <property type="entry name" value="PYRROLINE-5-CARBOXYLATE REDUCTASE"/>
    <property type="match status" value="1"/>
</dbReference>
<comment type="caution">
    <text evidence="9">The sequence shown here is derived from an EMBL/GenBank/DDBJ whole genome shotgun (WGS) entry which is preliminary data.</text>
</comment>
<dbReference type="InterPro" id="IPR008927">
    <property type="entry name" value="6-PGluconate_DH-like_C_sf"/>
</dbReference>
<organism evidence="9">
    <name type="scientific">Candidatus Caldatribacterium californiense</name>
    <dbReference type="NCBI Taxonomy" id="1454726"/>
    <lineage>
        <taxon>Bacteria</taxon>
        <taxon>Pseudomonadati</taxon>
        <taxon>Atribacterota</taxon>
        <taxon>Atribacteria</taxon>
        <taxon>Atribacterales</taxon>
        <taxon>Candidatus Caldatribacteriaceae</taxon>
        <taxon>Candidatus Caldatribacterium</taxon>
    </lineage>
</organism>
<dbReference type="InterPro" id="IPR029036">
    <property type="entry name" value="P5CR_dimer"/>
</dbReference>
<gene>
    <name evidence="4 9" type="primary">proC</name>
    <name evidence="9" type="ORF">ENV30_04075</name>
</gene>
<evidence type="ECO:0000256" key="6">
    <source>
        <dbReference type="PIRSR" id="PIRSR000193-1"/>
    </source>
</evidence>
<dbReference type="InterPro" id="IPR028939">
    <property type="entry name" value="P5C_Rdtase_cat_N"/>
</dbReference>
<evidence type="ECO:0000313" key="9">
    <source>
        <dbReference type="EMBL" id="HGI30471.1"/>
    </source>
</evidence>
<keyword evidence="4" id="KW-0028">Amino-acid biosynthesis</keyword>
<comment type="catalytic activity">
    <reaction evidence="4">
        <text>L-proline + NADP(+) = (S)-1-pyrroline-5-carboxylate + NADPH + 2 H(+)</text>
        <dbReference type="Rhea" id="RHEA:14109"/>
        <dbReference type="ChEBI" id="CHEBI:15378"/>
        <dbReference type="ChEBI" id="CHEBI:17388"/>
        <dbReference type="ChEBI" id="CHEBI:57783"/>
        <dbReference type="ChEBI" id="CHEBI:58349"/>
        <dbReference type="ChEBI" id="CHEBI:60039"/>
        <dbReference type="EC" id="1.5.1.2"/>
    </reaction>
</comment>
<comment type="catalytic activity">
    <reaction evidence="4">
        <text>L-proline + NAD(+) = (S)-1-pyrroline-5-carboxylate + NADH + 2 H(+)</text>
        <dbReference type="Rhea" id="RHEA:14105"/>
        <dbReference type="ChEBI" id="CHEBI:15378"/>
        <dbReference type="ChEBI" id="CHEBI:17388"/>
        <dbReference type="ChEBI" id="CHEBI:57540"/>
        <dbReference type="ChEBI" id="CHEBI:57945"/>
        <dbReference type="ChEBI" id="CHEBI:60039"/>
        <dbReference type="EC" id="1.5.1.2"/>
    </reaction>
</comment>
<dbReference type="EMBL" id="DTFV01000057">
    <property type="protein sequence ID" value="HGI30471.1"/>
    <property type="molecule type" value="Genomic_DNA"/>
</dbReference>
<dbReference type="FunFam" id="1.10.3730.10:FF:000001">
    <property type="entry name" value="Pyrroline-5-carboxylate reductase"/>
    <property type="match status" value="1"/>
</dbReference>
<evidence type="ECO:0000259" key="7">
    <source>
        <dbReference type="Pfam" id="PF03807"/>
    </source>
</evidence>
<evidence type="ECO:0000256" key="4">
    <source>
        <dbReference type="HAMAP-Rule" id="MF_01925"/>
    </source>
</evidence>
<dbReference type="Gene3D" id="1.10.3730.10">
    <property type="entry name" value="ProC C-terminal domain-like"/>
    <property type="match status" value="1"/>
</dbReference>
<keyword evidence="2 4" id="KW-0521">NADP</keyword>
<feature type="binding site" evidence="6">
    <location>
        <begin position="68"/>
        <end position="71"/>
    </location>
    <ligand>
        <name>NADP(+)</name>
        <dbReference type="ChEBI" id="CHEBI:58349"/>
    </ligand>
</feature>
<comment type="function">
    <text evidence="4">Catalyzes the reduction of 1-pyrroline-5-carboxylate (PCA) to L-proline.</text>
</comment>
<reference evidence="9" key="1">
    <citation type="journal article" date="2020" name="mSystems">
        <title>Genome- and Community-Level Interaction Insights into Carbon Utilization and Element Cycling Functions of Hydrothermarchaeota in Hydrothermal Sediment.</title>
        <authorList>
            <person name="Zhou Z."/>
            <person name="Liu Y."/>
            <person name="Xu W."/>
            <person name="Pan J."/>
            <person name="Luo Z.H."/>
            <person name="Li M."/>
        </authorList>
    </citation>
    <scope>NUCLEOTIDE SEQUENCE [LARGE SCALE GENOMIC DNA]</scope>
    <source>
        <strain evidence="9">SpSt-747</strain>
    </source>
</reference>